<evidence type="ECO:0000313" key="6">
    <source>
        <dbReference type="EMBL" id="TPG44791.1"/>
    </source>
</evidence>
<dbReference type="InterPro" id="IPR050679">
    <property type="entry name" value="Bact_HTH_transcr_reg"/>
</dbReference>
<dbReference type="SMART" id="SM00345">
    <property type="entry name" value="HTH_GNTR"/>
    <property type="match status" value="1"/>
</dbReference>
<sequence>MSAAVEPFKARRIYLVLRDRISSGALAPGTRLPGEPDLAAEHGVARVTMRRALDQLARDGLVQRRPGVGTFVRGERALPPTVVDFSDVFTHLKEMGRRTEVRLLSFGYVIPAPEVAAALELQAGEAVQRAVRVRRMADGPFSHLTTHVPGRIGRTYSEAELGSQPLLALLERSGVGIGHARQSIGATLAGPEVASVLEVEIGAPLIALTRLVRDEEGHPVEHLRALYRPDRFSFEMRLQRTGAEGARRWSPVAPAGADAPDLPAGAEAPDDPATSGPRARGTARG</sequence>
<evidence type="ECO:0000256" key="1">
    <source>
        <dbReference type="ARBA" id="ARBA00023015"/>
    </source>
</evidence>
<feature type="domain" description="HTH gntR-type" evidence="5">
    <location>
        <begin position="7"/>
        <end position="75"/>
    </location>
</feature>
<feature type="region of interest" description="Disordered" evidence="4">
    <location>
        <begin position="243"/>
        <end position="285"/>
    </location>
</feature>
<dbReference type="InterPro" id="IPR036388">
    <property type="entry name" value="WH-like_DNA-bd_sf"/>
</dbReference>
<dbReference type="RefSeq" id="WP_140886841.1">
    <property type="nucleotide sequence ID" value="NZ_RCZP01000051.1"/>
</dbReference>
<dbReference type="OrthoDB" id="7334968at2"/>
<keyword evidence="3" id="KW-0804">Transcription</keyword>
<dbReference type="SMART" id="SM00866">
    <property type="entry name" value="UTRA"/>
    <property type="match status" value="1"/>
</dbReference>
<evidence type="ECO:0000259" key="5">
    <source>
        <dbReference type="PROSITE" id="PS50949"/>
    </source>
</evidence>
<dbReference type="PANTHER" id="PTHR44846">
    <property type="entry name" value="MANNOSYL-D-GLYCERATE TRANSPORT/METABOLISM SYSTEM REPRESSOR MNGR-RELATED"/>
    <property type="match status" value="1"/>
</dbReference>
<dbReference type="Pfam" id="PF07702">
    <property type="entry name" value="UTRA"/>
    <property type="match status" value="1"/>
</dbReference>
<dbReference type="PANTHER" id="PTHR44846:SF1">
    <property type="entry name" value="MANNOSYL-D-GLYCERATE TRANSPORT_METABOLISM SYSTEM REPRESSOR MNGR-RELATED"/>
    <property type="match status" value="1"/>
</dbReference>
<dbReference type="AlphaFoldDB" id="A0A502F6V9"/>
<evidence type="ECO:0000313" key="7">
    <source>
        <dbReference type="Proteomes" id="UP000317078"/>
    </source>
</evidence>
<dbReference type="PROSITE" id="PS50949">
    <property type="entry name" value="HTH_GNTR"/>
    <property type="match status" value="1"/>
</dbReference>
<gene>
    <name evidence="6" type="ORF">EAH89_27060</name>
</gene>
<dbReference type="InterPro" id="IPR036390">
    <property type="entry name" value="WH_DNA-bd_sf"/>
</dbReference>
<keyword evidence="2" id="KW-0238">DNA-binding</keyword>
<dbReference type="Gene3D" id="3.40.1410.10">
    <property type="entry name" value="Chorismate lyase-like"/>
    <property type="match status" value="1"/>
</dbReference>
<proteinExistence type="predicted"/>
<dbReference type="CDD" id="cd07377">
    <property type="entry name" value="WHTH_GntR"/>
    <property type="match status" value="1"/>
</dbReference>
<dbReference type="InterPro" id="IPR000524">
    <property type="entry name" value="Tscrpt_reg_HTH_GntR"/>
</dbReference>
<dbReference type="InterPro" id="IPR028978">
    <property type="entry name" value="Chorismate_lyase_/UTRA_dom_sf"/>
</dbReference>
<protein>
    <submittedName>
        <fullName evidence="6">GntR family transcriptional regulator</fullName>
    </submittedName>
</protein>
<evidence type="ECO:0000256" key="3">
    <source>
        <dbReference type="ARBA" id="ARBA00023163"/>
    </source>
</evidence>
<dbReference type="GO" id="GO:0003700">
    <property type="term" value="F:DNA-binding transcription factor activity"/>
    <property type="evidence" value="ECO:0007669"/>
    <property type="project" value="InterPro"/>
</dbReference>
<keyword evidence="1" id="KW-0805">Transcription regulation</keyword>
<dbReference type="GO" id="GO:0045892">
    <property type="term" value="P:negative regulation of DNA-templated transcription"/>
    <property type="evidence" value="ECO:0007669"/>
    <property type="project" value="TreeGrafter"/>
</dbReference>
<keyword evidence="7" id="KW-1185">Reference proteome</keyword>
<dbReference type="Gene3D" id="1.10.10.10">
    <property type="entry name" value="Winged helix-like DNA-binding domain superfamily/Winged helix DNA-binding domain"/>
    <property type="match status" value="1"/>
</dbReference>
<organism evidence="6 7">
    <name type="scientific">Muricoccus nepalensis</name>
    <dbReference type="NCBI Taxonomy" id="1854500"/>
    <lineage>
        <taxon>Bacteria</taxon>
        <taxon>Pseudomonadati</taxon>
        <taxon>Pseudomonadota</taxon>
        <taxon>Alphaproteobacteria</taxon>
        <taxon>Acetobacterales</taxon>
        <taxon>Roseomonadaceae</taxon>
        <taxon>Muricoccus</taxon>
    </lineage>
</organism>
<name>A0A502F6V9_9PROT</name>
<accession>A0A502F6V9</accession>
<dbReference type="InterPro" id="IPR011663">
    <property type="entry name" value="UTRA"/>
</dbReference>
<evidence type="ECO:0000256" key="2">
    <source>
        <dbReference type="ARBA" id="ARBA00023125"/>
    </source>
</evidence>
<evidence type="ECO:0000256" key="4">
    <source>
        <dbReference type="SAM" id="MobiDB-lite"/>
    </source>
</evidence>
<reference evidence="6 7" key="1">
    <citation type="journal article" date="2019" name="Environ. Microbiol.">
        <title>Species interactions and distinct microbial communities in high Arctic permafrost affected cryosols are associated with the CH4 and CO2 gas fluxes.</title>
        <authorList>
            <person name="Altshuler I."/>
            <person name="Hamel J."/>
            <person name="Turney S."/>
            <person name="Magnuson E."/>
            <person name="Levesque R."/>
            <person name="Greer C."/>
            <person name="Whyte L.G."/>
        </authorList>
    </citation>
    <scope>NUCLEOTIDE SEQUENCE [LARGE SCALE GENOMIC DNA]</scope>
    <source>
        <strain evidence="6 7">S9.3B</strain>
    </source>
</reference>
<dbReference type="GO" id="GO:0003677">
    <property type="term" value="F:DNA binding"/>
    <property type="evidence" value="ECO:0007669"/>
    <property type="project" value="UniProtKB-KW"/>
</dbReference>
<dbReference type="PRINTS" id="PR00035">
    <property type="entry name" value="HTHGNTR"/>
</dbReference>
<feature type="compositionally biased region" description="Low complexity" evidence="4">
    <location>
        <begin position="251"/>
        <end position="273"/>
    </location>
</feature>
<dbReference type="SUPFAM" id="SSF64288">
    <property type="entry name" value="Chorismate lyase-like"/>
    <property type="match status" value="1"/>
</dbReference>
<dbReference type="Pfam" id="PF00392">
    <property type="entry name" value="GntR"/>
    <property type="match status" value="1"/>
</dbReference>
<dbReference type="SUPFAM" id="SSF46785">
    <property type="entry name" value="Winged helix' DNA-binding domain"/>
    <property type="match status" value="1"/>
</dbReference>
<dbReference type="Proteomes" id="UP000317078">
    <property type="component" value="Unassembled WGS sequence"/>
</dbReference>
<dbReference type="EMBL" id="RCZP01000051">
    <property type="protein sequence ID" value="TPG44791.1"/>
    <property type="molecule type" value="Genomic_DNA"/>
</dbReference>
<comment type="caution">
    <text evidence="6">The sequence shown here is derived from an EMBL/GenBank/DDBJ whole genome shotgun (WGS) entry which is preliminary data.</text>
</comment>